<dbReference type="GO" id="GO:0005737">
    <property type="term" value="C:cytoplasm"/>
    <property type="evidence" value="ECO:0007669"/>
    <property type="project" value="TreeGrafter"/>
</dbReference>
<keyword evidence="3" id="KW-1185">Reference proteome</keyword>
<accession>A0AAQ3L4M5</accession>
<dbReference type="InterPro" id="IPR040079">
    <property type="entry name" value="Glutathione_S-Trfase"/>
</dbReference>
<dbReference type="CDD" id="cd03185">
    <property type="entry name" value="GST_C_Tau"/>
    <property type="match status" value="1"/>
</dbReference>
<dbReference type="AlphaFoldDB" id="A0AAQ3L4M5"/>
<dbReference type="SUPFAM" id="SSF52833">
    <property type="entry name" value="Thioredoxin-like"/>
    <property type="match status" value="1"/>
</dbReference>
<dbReference type="InterPro" id="IPR036282">
    <property type="entry name" value="Glutathione-S-Trfase_C_sf"/>
</dbReference>
<dbReference type="Proteomes" id="UP001327560">
    <property type="component" value="Chromosome 8"/>
</dbReference>
<evidence type="ECO:0000259" key="1">
    <source>
        <dbReference type="PROSITE" id="PS50404"/>
    </source>
</evidence>
<reference evidence="2 3" key="1">
    <citation type="submission" date="2023-10" db="EMBL/GenBank/DDBJ databases">
        <title>Chromosome-scale genome assembly provides insights into flower coloration mechanisms of Canna indica.</title>
        <authorList>
            <person name="Li C."/>
        </authorList>
    </citation>
    <scope>NUCLEOTIDE SEQUENCE [LARGE SCALE GENOMIC DNA]</scope>
    <source>
        <tissue evidence="2">Flower</tissue>
    </source>
</reference>
<feature type="domain" description="GST N-terminal" evidence="1">
    <location>
        <begin position="7"/>
        <end position="152"/>
    </location>
</feature>
<sequence>MAEDKQKDVKLYGFCLSPYCTLVHLALKLKGVSYDYVEEDLANKTAVLLQLNPVHKMVPVLVVDGKPMAEFVMKQEEFVGTTSNGSRPRHERLAACDVHLVISTITKCDDSAHGALAAKGGDGKAKASTVTQYIPESRVILEYIDEVWQHSPFFPSDPYLKAKARFWVDFFYQKMVPTSYAIIGAQGEALDKAVKEFIEQLIILENGIKEDFPEEGPFINGDSPGLLDIILSSVAVVPNLAHSQSWGANTAPLHGPGKAPYVLGVGPSLVHPVIRAARASVQPQSFVPQEQRR</sequence>
<dbReference type="InterPro" id="IPR045073">
    <property type="entry name" value="Omega/Tau-like"/>
</dbReference>
<proteinExistence type="predicted"/>
<dbReference type="PANTHER" id="PTHR11260:SF676">
    <property type="entry name" value="GLUTATHIONE S-TRANSFERASE U8"/>
    <property type="match status" value="1"/>
</dbReference>
<dbReference type="EMBL" id="CP136897">
    <property type="protein sequence ID" value="WOL18116.1"/>
    <property type="molecule type" value="Genomic_DNA"/>
</dbReference>
<dbReference type="GO" id="GO:0004364">
    <property type="term" value="F:glutathione transferase activity"/>
    <property type="evidence" value="ECO:0007669"/>
    <property type="project" value="InterPro"/>
</dbReference>
<dbReference type="Gene3D" id="3.40.30.10">
    <property type="entry name" value="Glutaredoxin"/>
    <property type="match status" value="2"/>
</dbReference>
<name>A0AAQ3L4M5_9LILI</name>
<protein>
    <submittedName>
        <fullName evidence="2">Glutathione S-transferase U10</fullName>
    </submittedName>
</protein>
<dbReference type="SUPFAM" id="SSF47616">
    <property type="entry name" value="GST C-terminal domain-like"/>
    <property type="match status" value="1"/>
</dbReference>
<gene>
    <name evidence="2" type="ORF">Cni_G26909</name>
</gene>
<dbReference type="InterPro" id="IPR045074">
    <property type="entry name" value="GST_C_Tau"/>
</dbReference>
<dbReference type="Gene3D" id="1.20.1050.10">
    <property type="match status" value="1"/>
</dbReference>
<organism evidence="2 3">
    <name type="scientific">Canna indica</name>
    <name type="common">Indian-shot</name>
    <dbReference type="NCBI Taxonomy" id="4628"/>
    <lineage>
        <taxon>Eukaryota</taxon>
        <taxon>Viridiplantae</taxon>
        <taxon>Streptophyta</taxon>
        <taxon>Embryophyta</taxon>
        <taxon>Tracheophyta</taxon>
        <taxon>Spermatophyta</taxon>
        <taxon>Magnoliopsida</taxon>
        <taxon>Liliopsida</taxon>
        <taxon>Zingiberales</taxon>
        <taxon>Cannaceae</taxon>
        <taxon>Canna</taxon>
    </lineage>
</organism>
<dbReference type="InterPro" id="IPR004045">
    <property type="entry name" value="Glutathione_S-Trfase_N"/>
</dbReference>
<dbReference type="PROSITE" id="PS50404">
    <property type="entry name" value="GST_NTER"/>
    <property type="match status" value="1"/>
</dbReference>
<dbReference type="GO" id="GO:0006749">
    <property type="term" value="P:glutathione metabolic process"/>
    <property type="evidence" value="ECO:0007669"/>
    <property type="project" value="InterPro"/>
</dbReference>
<evidence type="ECO:0000313" key="3">
    <source>
        <dbReference type="Proteomes" id="UP001327560"/>
    </source>
</evidence>
<dbReference type="PANTHER" id="PTHR11260">
    <property type="entry name" value="GLUTATHIONE S-TRANSFERASE, GST, SUPERFAMILY, GST DOMAIN CONTAINING"/>
    <property type="match status" value="1"/>
</dbReference>
<dbReference type="Pfam" id="PF13417">
    <property type="entry name" value="GST_N_3"/>
    <property type="match status" value="1"/>
</dbReference>
<dbReference type="SFLD" id="SFLDG00358">
    <property type="entry name" value="Main_(cytGST)"/>
    <property type="match status" value="1"/>
</dbReference>
<dbReference type="SFLD" id="SFLDS00019">
    <property type="entry name" value="Glutathione_Transferase_(cytos"/>
    <property type="match status" value="1"/>
</dbReference>
<dbReference type="InterPro" id="IPR036249">
    <property type="entry name" value="Thioredoxin-like_sf"/>
</dbReference>
<evidence type="ECO:0000313" key="2">
    <source>
        <dbReference type="EMBL" id="WOL18116.1"/>
    </source>
</evidence>